<evidence type="ECO:0000256" key="1">
    <source>
        <dbReference type="SAM" id="SignalP"/>
    </source>
</evidence>
<comment type="caution">
    <text evidence="4">The sequence shown here is derived from an EMBL/GenBank/DDBJ whole genome shotgun (WGS) entry which is preliminary data.</text>
</comment>
<dbReference type="InterPro" id="IPR017853">
    <property type="entry name" value="GH"/>
</dbReference>
<dbReference type="SUPFAM" id="SSF51445">
    <property type="entry name" value="(Trans)glycosidases"/>
    <property type="match status" value="1"/>
</dbReference>
<evidence type="ECO:0000313" key="4">
    <source>
        <dbReference type="EMBL" id="MEQ2486912.1"/>
    </source>
</evidence>
<sequence>MRKILLALMAFLAIPAMAQRLGEVEPTDPASWATVPANKPFVLSWASRDVHYAQSSVPRIIPTTEISLTGWRGETVSALALLSSRSGSQPLRLEMLSADATTRQADSVATARFVRYVLCDEKRGCGDNLMNTPTYLVPDIIDVDTAWALAPMTTRPVWVSIQVPRNAQAGANKLYLAVRDAQSHQELGRLALTLNVVDRTLPRPCDYRFHVDFWQQPYSVSRYDGLKRWSPQHFERLKPYLQLLARGGQKVVTAILFYEPWGVQSNDKFDAMIKTTRRKNGKWRYDYSVFDRYVALCDSCGINQQINCYSMIPWDMTFTYYDEALKRDVALKTGTSDSAYRALWTPFLKSFAQHLKKKGWFDKTRIAMDERGLDDMMRAYNLLHEVVPDFRMALAGVPHKELFDVITDYSLGYPERFTKEQLASRRSKGMLSTTYTCCPDLTPNIETYNDPADAAYLPLYCQANGFEGYLHWSWMNWTDQPLQDSRFKLFPAGDTYLIYPGPRSSVRWERFIEGVQQVEKYRILREECQREGNADGVKKLDDALRSFQSGKPNYHNTTAQSVNYFEYLLNEMSAK</sequence>
<dbReference type="Pfam" id="PF13320">
    <property type="entry name" value="GH123_cat"/>
    <property type="match status" value="1"/>
</dbReference>
<reference evidence="4 5" key="1">
    <citation type="submission" date="2024-04" db="EMBL/GenBank/DDBJ databases">
        <title>Human intestinal bacterial collection.</title>
        <authorList>
            <person name="Pauvert C."/>
            <person name="Hitch T.C.A."/>
            <person name="Clavel T."/>
        </authorList>
    </citation>
    <scope>NUCLEOTIDE SEQUENCE [LARGE SCALE GENOMIC DNA]</scope>
    <source>
        <strain evidence="4 5">CLA-AA-H145</strain>
    </source>
</reference>
<dbReference type="InterPro" id="IPR053850">
    <property type="entry name" value="Glyco_hydro_123_N_2"/>
</dbReference>
<organism evidence="4 5">
    <name type="scientific">Hallella faecis</name>
    <dbReference type="NCBI Taxonomy" id="2841596"/>
    <lineage>
        <taxon>Bacteria</taxon>
        <taxon>Pseudomonadati</taxon>
        <taxon>Bacteroidota</taxon>
        <taxon>Bacteroidia</taxon>
        <taxon>Bacteroidales</taxon>
        <taxon>Prevotellaceae</taxon>
        <taxon>Hallella</taxon>
    </lineage>
</organism>
<gene>
    <name evidence="4" type="ORF">AAAT34_07560</name>
</gene>
<evidence type="ECO:0000259" key="3">
    <source>
        <dbReference type="Pfam" id="PF22680"/>
    </source>
</evidence>
<dbReference type="Proteomes" id="UP001487296">
    <property type="component" value="Unassembled WGS sequence"/>
</dbReference>
<evidence type="ECO:0000313" key="5">
    <source>
        <dbReference type="Proteomes" id="UP001487296"/>
    </source>
</evidence>
<keyword evidence="1" id="KW-0732">Signal</keyword>
<proteinExistence type="predicted"/>
<feature type="domain" description="Glycoside hydrolase 123 catalytic" evidence="2">
    <location>
        <begin position="214"/>
        <end position="524"/>
    </location>
</feature>
<dbReference type="Pfam" id="PF22680">
    <property type="entry name" value="Glyco_hydro_123_N_2"/>
    <property type="match status" value="1"/>
</dbReference>
<protein>
    <submittedName>
        <fullName evidence="4">DUF4091 domain-containing protein</fullName>
    </submittedName>
</protein>
<keyword evidence="5" id="KW-1185">Reference proteome</keyword>
<feature type="chain" id="PRO_5047378900" evidence="1">
    <location>
        <begin position="19"/>
        <end position="575"/>
    </location>
</feature>
<dbReference type="RefSeq" id="WP_252344933.1">
    <property type="nucleotide sequence ID" value="NZ_JAHKBE010000026.1"/>
</dbReference>
<feature type="domain" description="Glycoside hydrolase 123 N-terminal" evidence="3">
    <location>
        <begin position="45"/>
        <end position="178"/>
    </location>
</feature>
<dbReference type="EMBL" id="JBBNFP010000026">
    <property type="protein sequence ID" value="MEQ2486912.1"/>
    <property type="molecule type" value="Genomic_DNA"/>
</dbReference>
<feature type="signal peptide" evidence="1">
    <location>
        <begin position="1"/>
        <end position="18"/>
    </location>
</feature>
<evidence type="ECO:0000259" key="2">
    <source>
        <dbReference type="Pfam" id="PF13320"/>
    </source>
</evidence>
<dbReference type="InterPro" id="IPR025150">
    <property type="entry name" value="GH123_cat"/>
</dbReference>
<name>A0ABV1FR76_9BACT</name>
<accession>A0ABV1FR76</accession>